<keyword evidence="1" id="KW-0472">Membrane</keyword>
<organism evidence="3 4">
    <name type="scientific">Sulfoacidibacillus ferrooxidans</name>
    <dbReference type="NCBI Taxonomy" id="2005001"/>
    <lineage>
        <taxon>Bacteria</taxon>
        <taxon>Bacillati</taxon>
        <taxon>Bacillota</taxon>
        <taxon>Bacilli</taxon>
        <taxon>Bacillales</taxon>
        <taxon>Alicyclobacillaceae</taxon>
        <taxon>Sulfoacidibacillus</taxon>
    </lineage>
</organism>
<sequence>MKNVGGIDRTLRIILGAVFIIYGVMHLHAILGIIGLILGVVFVLTGMIGTCVLYLPFGIRTCPLRQPEDKRK</sequence>
<dbReference type="Proteomes" id="UP001139263">
    <property type="component" value="Unassembled WGS sequence"/>
</dbReference>
<evidence type="ECO:0000256" key="1">
    <source>
        <dbReference type="SAM" id="Phobius"/>
    </source>
</evidence>
<feature type="transmembrane region" description="Helical" evidence="1">
    <location>
        <begin position="12"/>
        <end position="31"/>
    </location>
</feature>
<accession>A0A9X2ABR4</accession>
<keyword evidence="1" id="KW-0812">Transmembrane</keyword>
<gene>
    <name evidence="3" type="ORF">MM817_01309</name>
</gene>
<feature type="transmembrane region" description="Helical" evidence="1">
    <location>
        <begin position="37"/>
        <end position="57"/>
    </location>
</feature>
<dbReference type="RefSeq" id="WP_241712791.1">
    <property type="nucleotide sequence ID" value="NZ_JALBUF010000003.1"/>
</dbReference>
<keyword evidence="4" id="KW-1185">Reference proteome</keyword>
<reference evidence="3" key="1">
    <citation type="submission" date="2022-03" db="EMBL/GenBank/DDBJ databases">
        <title>Draft Genome Sequence of Firmicute Strain S0AB, a Heterotrophic Iron/Sulfur-Oxidizing Extreme Acidophile.</title>
        <authorList>
            <person name="Vergara E."/>
            <person name="Pakostova E."/>
            <person name="Johnson D.B."/>
            <person name="Holmes D.S."/>
        </authorList>
    </citation>
    <scope>NUCLEOTIDE SEQUENCE</scope>
    <source>
        <strain evidence="3">S0AB</strain>
    </source>
</reference>
<evidence type="ECO:0000313" key="4">
    <source>
        <dbReference type="Proteomes" id="UP001139263"/>
    </source>
</evidence>
<feature type="domain" description="Inner membrane protein YgaP-like transmembrane" evidence="2">
    <location>
        <begin position="1"/>
        <end position="64"/>
    </location>
</feature>
<evidence type="ECO:0000259" key="2">
    <source>
        <dbReference type="Pfam" id="PF11127"/>
    </source>
</evidence>
<dbReference type="Pfam" id="PF11127">
    <property type="entry name" value="YgaP-like_TM"/>
    <property type="match status" value="1"/>
</dbReference>
<dbReference type="InterPro" id="IPR021309">
    <property type="entry name" value="YgaP-like_TM"/>
</dbReference>
<dbReference type="AlphaFoldDB" id="A0A9X2ABR4"/>
<comment type="caution">
    <text evidence="3">The sequence shown here is derived from an EMBL/GenBank/DDBJ whole genome shotgun (WGS) entry which is preliminary data.</text>
</comment>
<proteinExistence type="predicted"/>
<name>A0A9X2ABR4_9BACL</name>
<dbReference type="EMBL" id="JALBUF010000003">
    <property type="protein sequence ID" value="MCI0183039.1"/>
    <property type="molecule type" value="Genomic_DNA"/>
</dbReference>
<keyword evidence="1" id="KW-1133">Transmembrane helix</keyword>
<protein>
    <recommendedName>
        <fullName evidence="2">Inner membrane protein YgaP-like transmembrane domain-containing protein</fullName>
    </recommendedName>
</protein>
<evidence type="ECO:0000313" key="3">
    <source>
        <dbReference type="EMBL" id="MCI0183039.1"/>
    </source>
</evidence>